<dbReference type="InterPro" id="IPR025420">
    <property type="entry name" value="DUF4143"/>
</dbReference>
<evidence type="ECO:0000313" key="3">
    <source>
        <dbReference type="Proteomes" id="UP000000493"/>
    </source>
</evidence>
<dbReference type="Pfam" id="PF13173">
    <property type="entry name" value="AAA_14"/>
    <property type="match status" value="1"/>
</dbReference>
<reference evidence="3" key="1">
    <citation type="submission" date="2011-06" db="EMBL/GenBank/DDBJ databases">
        <title>The complete genome of chromosome of Runella slithyformis DSM 19594.</title>
        <authorList>
            <consortium name="US DOE Joint Genome Institute (JGI-PGF)"/>
            <person name="Lucas S."/>
            <person name="Han J."/>
            <person name="Lapidus A."/>
            <person name="Bruce D."/>
            <person name="Goodwin L."/>
            <person name="Pitluck S."/>
            <person name="Peters L."/>
            <person name="Kyrpides N."/>
            <person name="Mavromatis K."/>
            <person name="Ivanova N."/>
            <person name="Ovchinnikova G."/>
            <person name="Zhang X."/>
            <person name="Misra M."/>
            <person name="Detter J.C."/>
            <person name="Tapia R."/>
            <person name="Han C."/>
            <person name="Land M."/>
            <person name="Hauser L."/>
            <person name="Markowitz V."/>
            <person name="Cheng J.-F."/>
            <person name="Hugenholtz P."/>
            <person name="Woyke T."/>
            <person name="Wu D."/>
            <person name="Tindall B."/>
            <person name="Faehrich R."/>
            <person name="Brambilla E."/>
            <person name="Klenk H.-P."/>
            <person name="Eisen J.A."/>
        </authorList>
    </citation>
    <scope>NUCLEOTIDE SEQUENCE [LARGE SCALE GENOMIC DNA]</scope>
    <source>
        <strain evidence="3">ATCC 29530 / DSM 19594 / LMG 11500 / NCIMB 11436 / LSU 4</strain>
    </source>
</reference>
<dbReference type="AlphaFoldDB" id="A0A7U4E7L2"/>
<gene>
    <name evidence="2" type="ordered locus">Runsl_4461</name>
</gene>
<dbReference type="SUPFAM" id="SSF52540">
    <property type="entry name" value="P-loop containing nucleoside triphosphate hydrolases"/>
    <property type="match status" value="1"/>
</dbReference>
<dbReference type="CDD" id="cd00009">
    <property type="entry name" value="AAA"/>
    <property type="match status" value="1"/>
</dbReference>
<dbReference type="EMBL" id="CP002859">
    <property type="protein sequence ID" value="AEI50786.1"/>
    <property type="molecule type" value="Genomic_DNA"/>
</dbReference>
<evidence type="ECO:0000313" key="2">
    <source>
        <dbReference type="EMBL" id="AEI50786.1"/>
    </source>
</evidence>
<dbReference type="Pfam" id="PF13635">
    <property type="entry name" value="DUF4143"/>
    <property type="match status" value="1"/>
</dbReference>
<feature type="domain" description="AAA+ ATPase" evidence="1">
    <location>
        <begin position="17"/>
        <end position="135"/>
    </location>
</feature>
<evidence type="ECO:0000259" key="1">
    <source>
        <dbReference type="SMART" id="SM00382"/>
    </source>
</evidence>
<proteinExistence type="predicted"/>
<dbReference type="SMART" id="SM00382">
    <property type="entry name" value="AAA"/>
    <property type="match status" value="1"/>
</dbReference>
<protein>
    <submittedName>
        <fullName evidence="2">AAA ATPase</fullName>
    </submittedName>
</protein>
<dbReference type="RefSeq" id="WP_013930078.1">
    <property type="nucleotide sequence ID" value="NC_015703.1"/>
</dbReference>
<organism evidence="2 3">
    <name type="scientific">Runella slithyformis (strain ATCC 29530 / DSM 19594 / LMG 11500 / NCIMB 11436 / LSU 4)</name>
    <dbReference type="NCBI Taxonomy" id="761193"/>
    <lineage>
        <taxon>Bacteria</taxon>
        <taxon>Pseudomonadati</taxon>
        <taxon>Bacteroidota</taxon>
        <taxon>Cytophagia</taxon>
        <taxon>Cytophagales</taxon>
        <taxon>Spirosomataceae</taxon>
        <taxon>Runella</taxon>
    </lineage>
</organism>
<dbReference type="InterPro" id="IPR041682">
    <property type="entry name" value="AAA_14"/>
</dbReference>
<name>A0A7U4E7L2_RUNSL</name>
<dbReference type="Gene3D" id="3.40.50.300">
    <property type="entry name" value="P-loop containing nucleotide triphosphate hydrolases"/>
    <property type="match status" value="1"/>
</dbReference>
<dbReference type="InterPro" id="IPR027417">
    <property type="entry name" value="P-loop_NTPase"/>
</dbReference>
<dbReference type="InterPro" id="IPR003593">
    <property type="entry name" value="AAA+_ATPase"/>
</dbReference>
<dbReference type="Proteomes" id="UP000000493">
    <property type="component" value="Chromosome"/>
</dbReference>
<keyword evidence="3" id="KW-1185">Reference proteome</keyword>
<dbReference type="PANTHER" id="PTHR43566:SF2">
    <property type="entry name" value="DUF4143 DOMAIN-CONTAINING PROTEIN"/>
    <property type="match status" value="1"/>
</dbReference>
<dbReference type="KEGG" id="rsi:Runsl_4461"/>
<reference evidence="2 3" key="2">
    <citation type="journal article" date="2012" name="Stand. Genomic Sci.">
        <title>Complete genome sequence of the aquatic bacterium Runella slithyformis type strain (LSU 4(T)).</title>
        <authorList>
            <person name="Copeland A."/>
            <person name="Zhang X."/>
            <person name="Misra M."/>
            <person name="Lapidus A."/>
            <person name="Nolan M."/>
            <person name="Lucas S."/>
            <person name="Deshpande S."/>
            <person name="Cheng J.F."/>
            <person name="Tapia R."/>
            <person name="Goodwin L.A."/>
            <person name="Pitluck S."/>
            <person name="Liolios K."/>
            <person name="Pagani I."/>
            <person name="Ivanova N."/>
            <person name="Mikhailova N."/>
            <person name="Pati A."/>
            <person name="Chen A."/>
            <person name="Palaniappan K."/>
            <person name="Land M."/>
            <person name="Hauser L."/>
            <person name="Pan C."/>
            <person name="Jeffries C.D."/>
            <person name="Detter J.C."/>
            <person name="Brambilla E.M."/>
            <person name="Rohde M."/>
            <person name="Djao O.D."/>
            <person name="Goker M."/>
            <person name="Sikorski J."/>
            <person name="Tindall B.J."/>
            <person name="Woyke T."/>
            <person name="Bristow J."/>
            <person name="Eisen J.A."/>
            <person name="Markowitz V."/>
            <person name="Hugenholtz P."/>
            <person name="Kyrpides N.C."/>
            <person name="Klenk H.P."/>
            <person name="Mavromatis K."/>
        </authorList>
    </citation>
    <scope>NUCLEOTIDE SEQUENCE [LARGE SCALE GENOMIC DNA]</scope>
    <source>
        <strain evidence="3">ATCC 29530 / DSM 19594 / LMG 11500 / NCIMB 11436 / LSU 4</strain>
    </source>
</reference>
<sequence>MALERLVFPTLLRYVGAFPCVALLGPRQVGKTTLAKILQTKIAKESIYLDLESDEDLEKLTNAEQYFNQRADKLLIIDEIQRNPALFRVLRSVIDRNRENGRFVILGSAAPELLAQSAETLAGRIAYLELHPLVFQEITPTYPFDDLWLKGGFPTGFLQTDSELSFEIRVQFIQTYLERELPILGLSVSPVVLKNLIRMVAHSQGQIVSYTELSNSIGVEVNTIKRYLDYFENAFLIRRLPPYFANSKKRLVKSPKIFIRDTGILHTLFNLETQEDLEGFNGKGNSWESFVIQQVMAQLRPNVSSYFYRTQDGSELDLVLVRGVEPVLGLEIKYSNAPKISKGTTIASQDLGNLPILVVTHSASEDYDHNATVKITSFERLFTHLTAYRLI</sequence>
<dbReference type="PANTHER" id="PTHR43566">
    <property type="entry name" value="CONSERVED PROTEIN"/>
    <property type="match status" value="1"/>
</dbReference>
<accession>A0A7U4E7L2</accession>